<dbReference type="AlphaFoldDB" id="A0A368RR65"/>
<feature type="compositionally biased region" description="Basic and acidic residues" evidence="1">
    <location>
        <begin position="65"/>
        <end position="82"/>
    </location>
</feature>
<accession>A0A368RR65</accession>
<reference evidence="2" key="2">
    <citation type="submission" date="2015-07" db="EMBL/GenBank/DDBJ databases">
        <authorList>
            <person name="Noorani M."/>
        </authorList>
    </citation>
    <scope>NUCLEOTIDE SEQUENCE</scope>
    <source>
        <strain evidence="2">Yugu1</strain>
    </source>
</reference>
<feature type="compositionally biased region" description="Basic residues" evidence="1">
    <location>
        <begin position="49"/>
        <end position="60"/>
    </location>
</feature>
<name>A0A368RR65_SETIT</name>
<feature type="compositionally biased region" description="Low complexity" evidence="1">
    <location>
        <begin position="19"/>
        <end position="32"/>
    </location>
</feature>
<evidence type="ECO:0000256" key="1">
    <source>
        <dbReference type="SAM" id="MobiDB-lite"/>
    </source>
</evidence>
<proteinExistence type="predicted"/>
<evidence type="ECO:0000313" key="2">
    <source>
        <dbReference type="EMBL" id="RCV32736.1"/>
    </source>
</evidence>
<gene>
    <name evidence="2" type="ORF">SETIT_7G027500v2</name>
</gene>
<feature type="region of interest" description="Disordered" evidence="1">
    <location>
        <begin position="8"/>
        <end position="147"/>
    </location>
</feature>
<protein>
    <submittedName>
        <fullName evidence="2">Uncharacterized protein</fullName>
    </submittedName>
</protein>
<sequence>MAPWAQCCTGMGTWHHGRSAAPSTPRSPARRPQVPHPAAVDHPAWPRLSRTHPAAHKYAPRRCVPSRDRETQRCAPSREEAAAPRCPGTPPVGEKTSYIVCPSAPFTRPLAHASSAQTGPPSDERPSKPTARAVRCPSSRPALHAPPSDVPLARLLLLPRPASQPPIAVRIAAAASSSHRLA</sequence>
<organism evidence="2">
    <name type="scientific">Setaria italica</name>
    <name type="common">Foxtail millet</name>
    <name type="synonym">Panicum italicum</name>
    <dbReference type="NCBI Taxonomy" id="4555"/>
    <lineage>
        <taxon>Eukaryota</taxon>
        <taxon>Viridiplantae</taxon>
        <taxon>Streptophyta</taxon>
        <taxon>Embryophyta</taxon>
        <taxon>Tracheophyta</taxon>
        <taxon>Spermatophyta</taxon>
        <taxon>Magnoliopsida</taxon>
        <taxon>Liliopsida</taxon>
        <taxon>Poales</taxon>
        <taxon>Poaceae</taxon>
        <taxon>PACMAD clade</taxon>
        <taxon>Panicoideae</taxon>
        <taxon>Panicodae</taxon>
        <taxon>Paniceae</taxon>
        <taxon>Cenchrinae</taxon>
        <taxon>Setaria</taxon>
    </lineage>
</organism>
<reference evidence="2" key="1">
    <citation type="journal article" date="2012" name="Nat. Biotechnol.">
        <title>Reference genome sequence of the model plant Setaria.</title>
        <authorList>
            <person name="Bennetzen J.L."/>
            <person name="Schmutz J."/>
            <person name="Wang H."/>
            <person name="Percifield R."/>
            <person name="Hawkins J."/>
            <person name="Pontaroli A.C."/>
            <person name="Estep M."/>
            <person name="Feng L."/>
            <person name="Vaughn J.N."/>
            <person name="Grimwood J."/>
            <person name="Jenkins J."/>
            <person name="Barry K."/>
            <person name="Lindquist E."/>
            <person name="Hellsten U."/>
            <person name="Deshpande S."/>
            <person name="Wang X."/>
            <person name="Wu X."/>
            <person name="Mitros T."/>
            <person name="Triplett J."/>
            <person name="Yang X."/>
            <person name="Ye C.Y."/>
            <person name="Mauro-Herrera M."/>
            <person name="Wang L."/>
            <person name="Li P."/>
            <person name="Sharma M."/>
            <person name="Sharma R."/>
            <person name="Ronald P.C."/>
            <person name="Panaud O."/>
            <person name="Kellogg E.A."/>
            <person name="Brutnell T.P."/>
            <person name="Doust A.N."/>
            <person name="Tuskan G.A."/>
            <person name="Rokhsar D."/>
            <person name="Devos K.M."/>
        </authorList>
    </citation>
    <scope>NUCLEOTIDE SEQUENCE [LARGE SCALE GENOMIC DNA]</scope>
    <source>
        <strain evidence="2">Yugu1</strain>
    </source>
</reference>
<dbReference type="EMBL" id="CM003534">
    <property type="protein sequence ID" value="RCV32736.1"/>
    <property type="molecule type" value="Genomic_DNA"/>
</dbReference>